<sequence>LQHLFQFAFVLELKAAAPKFQTLERAPIRNRNQNINSLDCQANSRHKTKEFTHQSAASSLVGSTALITIMTNDFQLFTSLRFDPALVGVPKRRLANAGWNAKMTSPFYMLDFHRDRMLRAATHWSWTPAIETISGPAGLQRLAEAIESFLAQHGKETALRVKVLLSSEGHLSCEASSVPAVPLENLFPERLPPPESSRQAGDPSEEYPMEVVIDKTETPQSEYTHYKTTKRAMYDTARDRENIAPTDRKEVLLVNSKDGNIMEGSLTTPFFWRNGRWVTPPVSAKYSPESGSGGQDGTTRRWALERGLAVEEEVKTDSVVDGEPCWISNGVRGFTFGKLCFNSAIEI</sequence>
<dbReference type="AlphaFoldDB" id="A0A161YA31"/>
<keyword evidence="2" id="KW-1185">Reference proteome</keyword>
<protein>
    <submittedName>
        <fullName evidence="1">Aminodeoxychorismate lyase</fullName>
    </submittedName>
</protein>
<reference evidence="1 2" key="1">
    <citation type="submission" date="2015-06" db="EMBL/GenBank/DDBJ databases">
        <title>Survival trade-offs in plant roots during colonization by closely related pathogenic and mutualistic fungi.</title>
        <authorList>
            <person name="Hacquard S."/>
            <person name="Kracher B."/>
            <person name="Hiruma K."/>
            <person name="Weinman A."/>
            <person name="Muench P."/>
            <person name="Garrido Oter R."/>
            <person name="Ver Loren van Themaat E."/>
            <person name="Dallerey J.-F."/>
            <person name="Damm U."/>
            <person name="Henrissat B."/>
            <person name="Lespinet O."/>
            <person name="Thon M."/>
            <person name="Kemen E."/>
            <person name="McHardy A.C."/>
            <person name="Schulze-Lefert P."/>
            <person name="O'Connell R.J."/>
        </authorList>
    </citation>
    <scope>NUCLEOTIDE SEQUENCE [LARGE SCALE GENOMIC DNA]</scope>
    <source>
        <strain evidence="1 2">MAFF 238704</strain>
    </source>
</reference>
<proteinExistence type="predicted"/>
<dbReference type="STRING" id="1573173.A0A161YA31"/>
<dbReference type="SUPFAM" id="SSF56752">
    <property type="entry name" value="D-aminoacid aminotransferase-like PLP-dependent enzymes"/>
    <property type="match status" value="1"/>
</dbReference>
<dbReference type="InterPro" id="IPR036038">
    <property type="entry name" value="Aminotransferase-like"/>
</dbReference>
<dbReference type="InterPro" id="IPR043132">
    <property type="entry name" value="BCAT-like_C"/>
</dbReference>
<gene>
    <name evidence="1" type="ORF">CI238_02619</name>
</gene>
<dbReference type="Pfam" id="PF01063">
    <property type="entry name" value="Aminotran_4"/>
    <property type="match status" value="1"/>
</dbReference>
<evidence type="ECO:0000313" key="1">
    <source>
        <dbReference type="EMBL" id="KZL86492.1"/>
    </source>
</evidence>
<feature type="non-terminal residue" evidence="1">
    <location>
        <position position="1"/>
    </location>
</feature>
<name>A0A161YA31_COLIC</name>
<dbReference type="Gene3D" id="3.30.470.10">
    <property type="match status" value="1"/>
</dbReference>
<dbReference type="InterPro" id="IPR043131">
    <property type="entry name" value="BCAT-like_N"/>
</dbReference>
<dbReference type="EMBL" id="LFIW01000420">
    <property type="protein sequence ID" value="KZL86492.1"/>
    <property type="molecule type" value="Genomic_DNA"/>
</dbReference>
<comment type="caution">
    <text evidence="1">The sequence shown here is derived from an EMBL/GenBank/DDBJ whole genome shotgun (WGS) entry which is preliminary data.</text>
</comment>
<evidence type="ECO:0000313" key="2">
    <source>
        <dbReference type="Proteomes" id="UP000076584"/>
    </source>
</evidence>
<dbReference type="InterPro" id="IPR001544">
    <property type="entry name" value="Aminotrans_IV"/>
</dbReference>
<dbReference type="Proteomes" id="UP000076584">
    <property type="component" value="Unassembled WGS sequence"/>
</dbReference>
<dbReference type="GO" id="GO:0016829">
    <property type="term" value="F:lyase activity"/>
    <property type="evidence" value="ECO:0007669"/>
    <property type="project" value="UniProtKB-KW"/>
</dbReference>
<organism evidence="1 2">
    <name type="scientific">Colletotrichum incanum</name>
    <name type="common">Soybean anthracnose fungus</name>
    <dbReference type="NCBI Taxonomy" id="1573173"/>
    <lineage>
        <taxon>Eukaryota</taxon>
        <taxon>Fungi</taxon>
        <taxon>Dikarya</taxon>
        <taxon>Ascomycota</taxon>
        <taxon>Pezizomycotina</taxon>
        <taxon>Sordariomycetes</taxon>
        <taxon>Hypocreomycetidae</taxon>
        <taxon>Glomerellales</taxon>
        <taxon>Glomerellaceae</taxon>
        <taxon>Colletotrichum</taxon>
        <taxon>Colletotrichum spaethianum species complex</taxon>
    </lineage>
</organism>
<dbReference type="Gene3D" id="3.20.10.10">
    <property type="entry name" value="D-amino Acid Aminotransferase, subunit A, domain 2"/>
    <property type="match status" value="1"/>
</dbReference>
<keyword evidence="1" id="KW-0456">Lyase</keyword>
<accession>A0A161YA31</accession>